<accession>A0A6C0EC32</accession>
<protein>
    <submittedName>
        <fullName evidence="1">Uncharacterized protein</fullName>
    </submittedName>
</protein>
<evidence type="ECO:0000313" key="1">
    <source>
        <dbReference type="EMBL" id="QHT26181.1"/>
    </source>
</evidence>
<proteinExistence type="predicted"/>
<sequence>MEFRVRIEDYYRSIIIKTERSECEYQLGDFEITTTETISATKSLQEFFDEVDKRNDTNYWWMNRDGECLFSYNKEKNIFTINVCVYGHGYDLNLQLTEEILTELKKLLTPYSSSP</sequence>
<dbReference type="AlphaFoldDB" id="A0A6C0EC32"/>
<name>A0A6C0EC32_9ZZZZ</name>
<organism evidence="1">
    <name type="scientific">viral metagenome</name>
    <dbReference type="NCBI Taxonomy" id="1070528"/>
    <lineage>
        <taxon>unclassified sequences</taxon>
        <taxon>metagenomes</taxon>
        <taxon>organismal metagenomes</taxon>
    </lineage>
</organism>
<dbReference type="EMBL" id="MN739780">
    <property type="protein sequence ID" value="QHT26181.1"/>
    <property type="molecule type" value="Genomic_DNA"/>
</dbReference>
<reference evidence="1" key="1">
    <citation type="journal article" date="2020" name="Nature">
        <title>Giant virus diversity and host interactions through global metagenomics.</title>
        <authorList>
            <person name="Schulz F."/>
            <person name="Roux S."/>
            <person name="Paez-Espino D."/>
            <person name="Jungbluth S."/>
            <person name="Walsh D.A."/>
            <person name="Denef V.J."/>
            <person name="McMahon K.D."/>
            <person name="Konstantinidis K.T."/>
            <person name="Eloe-Fadrosh E.A."/>
            <person name="Kyrpides N.C."/>
            <person name="Woyke T."/>
        </authorList>
    </citation>
    <scope>NUCLEOTIDE SEQUENCE</scope>
    <source>
        <strain evidence="1">GVMAG-M-3300023179-27</strain>
    </source>
</reference>